<dbReference type="AlphaFoldDB" id="A0A674B1Y8"/>
<comment type="similarity">
    <text evidence="1">Belongs to the BTG family.</text>
</comment>
<dbReference type="OMA" id="HQNCHAY"/>
<dbReference type="InParanoid" id="A0A674B1Y8"/>
<evidence type="ECO:0000259" key="2">
    <source>
        <dbReference type="SMART" id="SM00099"/>
    </source>
</evidence>
<dbReference type="PANTHER" id="PTHR22978:SF6">
    <property type="entry name" value="PROTEIN BTG3"/>
    <property type="match status" value="1"/>
</dbReference>
<dbReference type="PANTHER" id="PTHR22978">
    <property type="entry name" value="B-CELL TRANSLOCATION GENE"/>
    <property type="match status" value="1"/>
</dbReference>
<evidence type="ECO:0000313" key="4">
    <source>
        <dbReference type="Proteomes" id="UP000472277"/>
    </source>
</evidence>
<evidence type="ECO:0000313" key="3">
    <source>
        <dbReference type="Ensembl" id="ENSSTUP00000065534.1"/>
    </source>
</evidence>
<dbReference type="InterPro" id="IPR002087">
    <property type="entry name" value="Anti_prolifrtn"/>
</dbReference>
<accession>A0A674B1Y8</accession>
<dbReference type="GO" id="GO:0005737">
    <property type="term" value="C:cytoplasm"/>
    <property type="evidence" value="ECO:0007669"/>
    <property type="project" value="TreeGrafter"/>
</dbReference>
<keyword evidence="4" id="KW-1185">Reference proteome</keyword>
<dbReference type="InterPro" id="IPR033332">
    <property type="entry name" value="BTG"/>
</dbReference>
<reference evidence="3" key="1">
    <citation type="submission" date="2025-08" db="UniProtKB">
        <authorList>
            <consortium name="Ensembl"/>
        </authorList>
    </citation>
    <scope>IDENTIFICATION</scope>
</reference>
<sequence length="209" mass="24004">PHQDFHAKIGTRLIKKVKKLETQKVDMFVEWLTVVKEKFSGHWYPDNPSKGQAFRCIRLNRLQREYAELLQACQESGFQYKDLGLPRKLILWVNPGELCCRYGEKNHAFTVASFFGNEGVTKKDSGIRETCPPPPFHQNCHAYQVIYPAAPLWRPPVPKRPSTSSSLCLQTPRQTHPTLQTQRLGSAWPERGARTLVCYSRPPDHCSKC</sequence>
<dbReference type="SUPFAM" id="SSF160696">
    <property type="entry name" value="BTG domain-like"/>
    <property type="match status" value="1"/>
</dbReference>
<dbReference type="Ensembl" id="ENSSTUT00000069380.1">
    <property type="protein sequence ID" value="ENSSTUP00000065534.1"/>
    <property type="gene ID" value="ENSSTUG00000028568.1"/>
</dbReference>
<proteinExistence type="inferred from homology"/>
<dbReference type="GO" id="GO:0005634">
    <property type="term" value="C:nucleus"/>
    <property type="evidence" value="ECO:0007669"/>
    <property type="project" value="TreeGrafter"/>
</dbReference>
<name>A0A674B1Y8_SALTR</name>
<feature type="domain" description="Anti-proliferative protein" evidence="2">
    <location>
        <begin position="2"/>
        <end position="105"/>
    </location>
</feature>
<dbReference type="InterPro" id="IPR036054">
    <property type="entry name" value="BTG-like_sf"/>
</dbReference>
<reference evidence="3" key="2">
    <citation type="submission" date="2025-09" db="UniProtKB">
        <authorList>
            <consortium name="Ensembl"/>
        </authorList>
    </citation>
    <scope>IDENTIFICATION</scope>
</reference>
<protein>
    <submittedName>
        <fullName evidence="3">B-cell translocation gene 3</fullName>
    </submittedName>
</protein>
<dbReference type="Gene3D" id="3.90.640.90">
    <property type="entry name" value="Anti-proliferative protein, N-terminal domain"/>
    <property type="match status" value="1"/>
</dbReference>
<dbReference type="Proteomes" id="UP000472277">
    <property type="component" value="Chromosome 35"/>
</dbReference>
<dbReference type="SMART" id="SM00099">
    <property type="entry name" value="btg1"/>
    <property type="match status" value="1"/>
</dbReference>
<organism evidence="3 4">
    <name type="scientific">Salmo trutta</name>
    <name type="common">Brown trout</name>
    <dbReference type="NCBI Taxonomy" id="8032"/>
    <lineage>
        <taxon>Eukaryota</taxon>
        <taxon>Metazoa</taxon>
        <taxon>Chordata</taxon>
        <taxon>Craniata</taxon>
        <taxon>Vertebrata</taxon>
        <taxon>Euteleostomi</taxon>
        <taxon>Actinopterygii</taxon>
        <taxon>Neopterygii</taxon>
        <taxon>Teleostei</taxon>
        <taxon>Protacanthopterygii</taxon>
        <taxon>Salmoniformes</taxon>
        <taxon>Salmonidae</taxon>
        <taxon>Salmoninae</taxon>
        <taxon>Salmo</taxon>
    </lineage>
</organism>
<evidence type="ECO:0000256" key="1">
    <source>
        <dbReference type="ARBA" id="ARBA00007989"/>
    </source>
</evidence>
<dbReference type="GeneTree" id="ENSGT00950000182952"/>
<dbReference type="Pfam" id="PF07742">
    <property type="entry name" value="BTG"/>
    <property type="match status" value="1"/>
</dbReference>